<dbReference type="GO" id="GO:0000028">
    <property type="term" value="P:ribosomal small subunit assembly"/>
    <property type="evidence" value="ECO:0007669"/>
    <property type="project" value="TreeGrafter"/>
</dbReference>
<dbReference type="Pfam" id="PF17384">
    <property type="entry name" value="DUF150_C"/>
    <property type="match status" value="1"/>
</dbReference>
<comment type="subcellular location">
    <subcellularLocation>
        <location evidence="3">Cytoplasm</location>
    </subcellularLocation>
</comment>
<dbReference type="InterPro" id="IPR035956">
    <property type="entry name" value="RimP_N_sf"/>
</dbReference>
<dbReference type="Gene3D" id="3.30.300.70">
    <property type="entry name" value="RimP-like superfamily, N-terminal"/>
    <property type="match status" value="1"/>
</dbReference>
<dbReference type="InterPro" id="IPR028989">
    <property type="entry name" value="RimP_N"/>
</dbReference>
<feature type="domain" description="Ribosome maturation factor RimP N-terminal" evidence="4">
    <location>
        <begin position="20"/>
        <end position="80"/>
    </location>
</feature>
<dbReference type="GO" id="GO:0005829">
    <property type="term" value="C:cytosol"/>
    <property type="evidence" value="ECO:0007669"/>
    <property type="project" value="TreeGrafter"/>
</dbReference>
<evidence type="ECO:0000259" key="5">
    <source>
        <dbReference type="Pfam" id="PF17384"/>
    </source>
</evidence>
<evidence type="ECO:0000259" key="4">
    <source>
        <dbReference type="Pfam" id="PF02576"/>
    </source>
</evidence>
<evidence type="ECO:0000256" key="3">
    <source>
        <dbReference type="HAMAP-Rule" id="MF_01077"/>
    </source>
</evidence>
<keyword evidence="1 3" id="KW-0963">Cytoplasm</keyword>
<keyword evidence="2 3" id="KW-0690">Ribosome biogenesis</keyword>
<dbReference type="SUPFAM" id="SSF74942">
    <property type="entry name" value="YhbC-like, C-terminal domain"/>
    <property type="match status" value="1"/>
</dbReference>
<comment type="similarity">
    <text evidence="3">Belongs to the RimP family.</text>
</comment>
<proteinExistence type="inferred from homology"/>
<dbReference type="SUPFAM" id="SSF75420">
    <property type="entry name" value="YhbC-like, N-terminal domain"/>
    <property type="match status" value="1"/>
</dbReference>
<gene>
    <name evidence="3" type="primary">rimP</name>
    <name evidence="6" type="ORF">A5893_14045</name>
</gene>
<evidence type="ECO:0000313" key="6">
    <source>
        <dbReference type="EMBL" id="OAQ38539.1"/>
    </source>
</evidence>
<dbReference type="Proteomes" id="UP000078459">
    <property type="component" value="Unassembled WGS sequence"/>
</dbReference>
<dbReference type="PANTHER" id="PTHR33867">
    <property type="entry name" value="RIBOSOME MATURATION FACTOR RIMP"/>
    <property type="match status" value="1"/>
</dbReference>
<evidence type="ECO:0000256" key="2">
    <source>
        <dbReference type="ARBA" id="ARBA00022517"/>
    </source>
</evidence>
<dbReference type="AlphaFoldDB" id="A0A179DDE2"/>
<dbReference type="OrthoDB" id="9789702at2"/>
<name>A0A179DDE2_9SPHI</name>
<dbReference type="HAMAP" id="MF_01077">
    <property type="entry name" value="RimP"/>
    <property type="match status" value="1"/>
</dbReference>
<dbReference type="NCBIfam" id="NF002531">
    <property type="entry name" value="PRK02001.1"/>
    <property type="match status" value="1"/>
</dbReference>
<dbReference type="GO" id="GO:0006412">
    <property type="term" value="P:translation"/>
    <property type="evidence" value="ECO:0007669"/>
    <property type="project" value="TreeGrafter"/>
</dbReference>
<comment type="caution">
    <text evidence="6">The sequence shown here is derived from an EMBL/GenBank/DDBJ whole genome shotgun (WGS) entry which is preliminary data.</text>
</comment>
<dbReference type="InterPro" id="IPR036847">
    <property type="entry name" value="RimP_C_sf"/>
</dbReference>
<evidence type="ECO:0000313" key="7">
    <source>
        <dbReference type="Proteomes" id="UP000078459"/>
    </source>
</evidence>
<dbReference type="InterPro" id="IPR003728">
    <property type="entry name" value="Ribosome_maturation_RimP"/>
</dbReference>
<dbReference type="InterPro" id="IPR028998">
    <property type="entry name" value="RimP_C"/>
</dbReference>
<dbReference type="PANTHER" id="PTHR33867:SF1">
    <property type="entry name" value="RIBOSOME MATURATION FACTOR RIMP"/>
    <property type="match status" value="1"/>
</dbReference>
<dbReference type="RefSeq" id="WP_068823311.1">
    <property type="nucleotide sequence ID" value="NZ_LWHJ01000030.1"/>
</dbReference>
<evidence type="ECO:0000256" key="1">
    <source>
        <dbReference type="ARBA" id="ARBA00022490"/>
    </source>
</evidence>
<organism evidence="6 7">
    <name type="scientific">Pedobacter psychrophilus</name>
    <dbReference type="NCBI Taxonomy" id="1826909"/>
    <lineage>
        <taxon>Bacteria</taxon>
        <taxon>Pseudomonadati</taxon>
        <taxon>Bacteroidota</taxon>
        <taxon>Sphingobacteriia</taxon>
        <taxon>Sphingobacteriales</taxon>
        <taxon>Sphingobacteriaceae</taxon>
        <taxon>Pedobacter</taxon>
    </lineage>
</organism>
<reference evidence="6 7" key="1">
    <citation type="submission" date="2016-04" db="EMBL/GenBank/DDBJ databases">
        <authorList>
            <person name="Evans L.H."/>
            <person name="Alamgir A."/>
            <person name="Owens N."/>
            <person name="Weber N.D."/>
            <person name="Virtaneva K."/>
            <person name="Barbian K."/>
            <person name="Babar A."/>
            <person name="Rosenke K."/>
        </authorList>
    </citation>
    <scope>NUCLEOTIDE SEQUENCE [LARGE SCALE GENOMIC DNA]</scope>
    <source>
        <strain evidence="6 7">CCM 8644</strain>
    </source>
</reference>
<dbReference type="Gene3D" id="2.30.30.180">
    <property type="entry name" value="Ribosome maturation factor RimP, C-terminal domain"/>
    <property type="match status" value="1"/>
</dbReference>
<keyword evidence="7" id="KW-1185">Reference proteome</keyword>
<dbReference type="Pfam" id="PF02576">
    <property type="entry name" value="RimP_N"/>
    <property type="match status" value="1"/>
</dbReference>
<feature type="domain" description="Ribosome maturation factor RimP C-terminal" evidence="5">
    <location>
        <begin position="83"/>
        <end position="153"/>
    </location>
</feature>
<dbReference type="EMBL" id="LWHJ01000030">
    <property type="protein sequence ID" value="OAQ38539.1"/>
    <property type="molecule type" value="Genomic_DNA"/>
</dbReference>
<reference evidence="6 7" key="2">
    <citation type="submission" date="2016-06" db="EMBL/GenBank/DDBJ databases">
        <title>Pedobacter psychrophilus sp. nov., isolated from Antarctic fragmentary rock.</title>
        <authorList>
            <person name="Svec P."/>
        </authorList>
    </citation>
    <scope>NUCLEOTIDE SEQUENCE [LARGE SCALE GENOMIC DNA]</scope>
    <source>
        <strain evidence="6 7">CCM 8644</strain>
    </source>
</reference>
<accession>A0A179DDE2</accession>
<comment type="function">
    <text evidence="3">Required for maturation of 30S ribosomal subunits.</text>
</comment>
<dbReference type="STRING" id="1826909.A5893_14045"/>
<sequence length="154" mass="17221">MSVEKRIRELIAEKLADRPDLFVVEIKIVNNKNVTILLDGDNGVGIHDCALVSRHVGFHLEEENLIDNAYTLEVGSPGLDTPLTLDRQFQKNIGRLLEIKLKEGKQTEGKLLAADENSLTIMEVVKEKGKKSKEAEKNINKDEITEVKVGVSFK</sequence>
<protein>
    <recommendedName>
        <fullName evidence="3">Ribosome maturation factor RimP</fullName>
    </recommendedName>
</protein>